<dbReference type="Proteomes" id="UP001501455">
    <property type="component" value="Unassembled WGS sequence"/>
</dbReference>
<evidence type="ECO:0000313" key="4">
    <source>
        <dbReference type="Proteomes" id="UP001501455"/>
    </source>
</evidence>
<evidence type="ECO:0000313" key="2">
    <source>
        <dbReference type="EMBL" id="GAA3503501.1"/>
    </source>
</evidence>
<feature type="compositionally biased region" description="Basic and acidic residues" evidence="1">
    <location>
        <begin position="76"/>
        <end position="92"/>
    </location>
</feature>
<evidence type="ECO:0008006" key="5">
    <source>
        <dbReference type="Google" id="ProtNLM"/>
    </source>
</evidence>
<protein>
    <recommendedName>
        <fullName evidence="5">ATP-binding cassette domain-containing protein</fullName>
    </recommendedName>
</protein>
<dbReference type="EMBL" id="BAAAXF010000074">
    <property type="protein sequence ID" value="GAA3503501.1"/>
    <property type="molecule type" value="Genomic_DNA"/>
</dbReference>
<reference evidence="4" key="2">
    <citation type="journal article" date="2019" name="Int. J. Syst. Evol. Microbiol.">
        <title>The Global Catalogue of Microorganisms (GCM) 10K type strain sequencing project: providing services to taxonomists for standard genome sequencing and annotation.</title>
        <authorList>
            <consortium name="The Broad Institute Genomics Platform"/>
            <consortium name="The Broad Institute Genome Sequencing Center for Infectious Disease"/>
            <person name="Wu L."/>
            <person name="Ma J."/>
        </authorList>
    </citation>
    <scope>NUCLEOTIDE SEQUENCE [LARGE SCALE GENOMIC DNA]</scope>
    <source>
        <strain evidence="4">JCM 4816</strain>
    </source>
</reference>
<proteinExistence type="predicted"/>
<dbReference type="RefSeq" id="WP_345584343.1">
    <property type="nucleotide sequence ID" value="NZ_BAAAXF010000074.1"/>
</dbReference>
<organism evidence="3 4">
    <name type="scientific">Streptomyces prasinosporus</name>
    <dbReference type="NCBI Taxonomy" id="68256"/>
    <lineage>
        <taxon>Bacteria</taxon>
        <taxon>Bacillati</taxon>
        <taxon>Actinomycetota</taxon>
        <taxon>Actinomycetes</taxon>
        <taxon>Kitasatosporales</taxon>
        <taxon>Streptomycetaceae</taxon>
        <taxon>Streptomyces</taxon>
        <taxon>Streptomyces albogriseolus group</taxon>
    </lineage>
</organism>
<feature type="region of interest" description="Disordered" evidence="1">
    <location>
        <begin position="61"/>
        <end position="100"/>
    </location>
</feature>
<feature type="region of interest" description="Disordered" evidence="1">
    <location>
        <begin position="114"/>
        <end position="136"/>
    </location>
</feature>
<gene>
    <name evidence="2" type="ORF">GCM10019016_106110</name>
    <name evidence="3" type="ORF">GCM10019016_127590</name>
</gene>
<reference evidence="3" key="1">
    <citation type="journal article" date="2014" name="Int. J. Syst. Evol. Microbiol.">
        <title>Complete genome of a new Firmicutes species belonging to the dominant human colonic microbiota ('Ruminococcus bicirculans') reveals two chromosomes and a selective capacity to utilize plant glucans.</title>
        <authorList>
            <consortium name="NISC Comparative Sequencing Program"/>
            <person name="Wegmann U."/>
            <person name="Louis P."/>
            <person name="Goesmann A."/>
            <person name="Henrissat B."/>
            <person name="Duncan S.H."/>
            <person name="Flint H.J."/>
        </authorList>
    </citation>
    <scope>NUCLEOTIDE SEQUENCE</scope>
    <source>
        <strain evidence="3">JCM 4816</strain>
    </source>
</reference>
<reference evidence="3" key="3">
    <citation type="submission" date="2023-12" db="EMBL/GenBank/DDBJ databases">
        <authorList>
            <person name="Sun Q."/>
            <person name="Inoue M."/>
        </authorList>
    </citation>
    <scope>NUCLEOTIDE SEQUENCE</scope>
    <source>
        <strain evidence="3">JCM 4816</strain>
    </source>
</reference>
<dbReference type="EMBL" id="BAAAXF010000083">
    <property type="protein sequence ID" value="GAA3505646.1"/>
    <property type="molecule type" value="Genomic_DNA"/>
</dbReference>
<evidence type="ECO:0000256" key="1">
    <source>
        <dbReference type="SAM" id="MobiDB-lite"/>
    </source>
</evidence>
<evidence type="ECO:0000313" key="3">
    <source>
        <dbReference type="EMBL" id="GAA3505646.1"/>
    </source>
</evidence>
<name>A0ABP6UHG5_9ACTN</name>
<accession>A0ABP6UHG5</accession>
<keyword evidence="4" id="KW-1185">Reference proteome</keyword>
<comment type="caution">
    <text evidence="3">The sequence shown here is derived from an EMBL/GenBank/DDBJ whole genome shotgun (WGS) entry which is preliminary data.</text>
</comment>
<sequence length="136" mass="14484">MLIGRNGVGKTTLLGNIGEAVVNPHAQSRDVGSVVWADWAERTGSLTNVVAVTFSAFNPARQGGGTVAGEADVLDYEDHPQVKGWDGDKDAPGEQTPPAEPAIRYTYVGLAKVDVHGRPTQERKSYDDLRGPNRSG</sequence>